<evidence type="ECO:0000259" key="3">
    <source>
        <dbReference type="SMART" id="SM01043"/>
    </source>
</evidence>
<dbReference type="InterPro" id="IPR001867">
    <property type="entry name" value="OmpR/PhoB-type_DNA-bd"/>
</dbReference>
<dbReference type="PANTHER" id="PTHR35807:SF2">
    <property type="entry name" value="TRANSCRIPTIONAL ACTIVATOR DOMAIN"/>
    <property type="match status" value="1"/>
</dbReference>
<comment type="caution">
    <text evidence="4">The sequence shown here is derived from an EMBL/GenBank/DDBJ whole genome shotgun (WGS) entry which is preliminary data.</text>
</comment>
<organism evidence="4 5">
    <name type="scientific">Anaerotruncus massiliensis</name>
    <name type="common">ex Liu et al. 2021</name>
    <dbReference type="NCBI Taxonomy" id="2321404"/>
    <lineage>
        <taxon>Bacteria</taxon>
        <taxon>Bacillati</taxon>
        <taxon>Bacillota</taxon>
        <taxon>Clostridia</taxon>
        <taxon>Eubacteriales</taxon>
        <taxon>Oscillospiraceae</taxon>
        <taxon>Anaerotruncus</taxon>
    </lineage>
</organism>
<comment type="similarity">
    <text evidence="1">Belongs to the AfsR/DnrI/RedD regulatory family.</text>
</comment>
<keyword evidence="2" id="KW-0238">DNA-binding</keyword>
<dbReference type="Pfam" id="PF03704">
    <property type="entry name" value="BTAD"/>
    <property type="match status" value="1"/>
</dbReference>
<dbReference type="EMBL" id="RCHT01000007">
    <property type="protein sequence ID" value="RLL12070.1"/>
    <property type="molecule type" value="Genomic_DNA"/>
</dbReference>
<dbReference type="Proteomes" id="UP000276301">
    <property type="component" value="Unassembled WGS sequence"/>
</dbReference>
<dbReference type="InterPro" id="IPR011990">
    <property type="entry name" value="TPR-like_helical_dom_sf"/>
</dbReference>
<dbReference type="Pfam" id="PF00486">
    <property type="entry name" value="Trans_reg_C"/>
    <property type="match status" value="1"/>
</dbReference>
<gene>
    <name evidence="4" type="ORF">D4A47_05935</name>
</gene>
<reference evidence="4 5" key="1">
    <citation type="submission" date="2018-10" db="EMBL/GenBank/DDBJ databases">
        <title>Anaerotruncus faecis sp. nov., isolated from human feces.</title>
        <authorList>
            <person name="Wang Y.-J."/>
        </authorList>
    </citation>
    <scope>NUCLEOTIDE SEQUENCE [LARGE SCALE GENOMIC DNA]</scope>
    <source>
        <strain evidence="4 5">22A2-44</strain>
    </source>
</reference>
<dbReference type="SUPFAM" id="SSF46894">
    <property type="entry name" value="C-terminal effector domain of the bipartite response regulators"/>
    <property type="match status" value="1"/>
</dbReference>
<dbReference type="SUPFAM" id="SSF48452">
    <property type="entry name" value="TPR-like"/>
    <property type="match status" value="1"/>
</dbReference>
<name>A0A498D1F8_9FIRM</name>
<dbReference type="InterPro" id="IPR016032">
    <property type="entry name" value="Sig_transdc_resp-reg_C-effctor"/>
</dbReference>
<feature type="domain" description="Bacterial transcriptional activator" evidence="3">
    <location>
        <begin position="131"/>
        <end position="274"/>
    </location>
</feature>
<dbReference type="AlphaFoldDB" id="A0A498D1F8"/>
<dbReference type="Gene3D" id="1.10.10.10">
    <property type="entry name" value="Winged helix-like DNA-binding domain superfamily/Winged helix DNA-binding domain"/>
    <property type="match status" value="1"/>
</dbReference>
<dbReference type="GO" id="GO:0006355">
    <property type="term" value="P:regulation of DNA-templated transcription"/>
    <property type="evidence" value="ECO:0007669"/>
    <property type="project" value="InterPro"/>
</dbReference>
<dbReference type="PANTHER" id="PTHR35807">
    <property type="entry name" value="TRANSCRIPTIONAL REGULATOR REDD-RELATED"/>
    <property type="match status" value="1"/>
</dbReference>
<accession>A0A498D1F8</accession>
<evidence type="ECO:0000313" key="4">
    <source>
        <dbReference type="EMBL" id="RLL12070.1"/>
    </source>
</evidence>
<dbReference type="GO" id="GO:0003677">
    <property type="term" value="F:DNA binding"/>
    <property type="evidence" value="ECO:0007669"/>
    <property type="project" value="UniProtKB-KW"/>
</dbReference>
<evidence type="ECO:0000256" key="2">
    <source>
        <dbReference type="ARBA" id="ARBA00023125"/>
    </source>
</evidence>
<evidence type="ECO:0000313" key="5">
    <source>
        <dbReference type="Proteomes" id="UP000276301"/>
    </source>
</evidence>
<dbReference type="InterPro" id="IPR051677">
    <property type="entry name" value="AfsR-DnrI-RedD_regulator"/>
</dbReference>
<dbReference type="InterPro" id="IPR005158">
    <property type="entry name" value="BTAD"/>
</dbReference>
<dbReference type="SMART" id="SM01043">
    <property type="entry name" value="BTAD"/>
    <property type="match status" value="1"/>
</dbReference>
<proteinExistence type="inferred from homology"/>
<dbReference type="GO" id="GO:0000160">
    <property type="term" value="P:phosphorelay signal transduction system"/>
    <property type="evidence" value="ECO:0007669"/>
    <property type="project" value="InterPro"/>
</dbReference>
<dbReference type="InterPro" id="IPR036388">
    <property type="entry name" value="WH-like_DNA-bd_sf"/>
</dbReference>
<evidence type="ECO:0000256" key="1">
    <source>
        <dbReference type="ARBA" id="ARBA00005820"/>
    </source>
</evidence>
<protein>
    <submittedName>
        <fullName evidence="4">SARP family transcriptional regulator</fullName>
    </submittedName>
</protein>
<keyword evidence="5" id="KW-1185">Reference proteome</keyword>
<sequence length="420" mass="48411">MGRCLPCRHKERASMAESVPNYDGSPIQIEMLGGFNITMGEVTISDSSARTHQVWSLLEYLIAYRHKTISNEELIRVLWSENDSEQPANALKNLVYRIRTLFANNNVPFAKNVIVYEHGCYSWNEGLNCTVDAEEFERLYGEASNKNLTEEERLRIYLEALDLYKGDFLSSSHFEEWVVPLSTYFHALYFKCVQESCQLLQKRGDYQSIETIAQKAIIIDQFEERAHITLIDAMIHQGKQQQALSHYNYVTDLFYRELGVSPSEPLRNLYREISKTVNSVETDLQVIKEDLNESNLVKGAYYCEYEVFKNMYRVEARSAARTGQSIFIGLLTVTDMHDGVPEIKLLGKTMKQLLETIRNSLRKGDIVSRFSATQYVLMLPTVTFENGSMVLDRIVKRFRAEHPSKLVKIHSKLLPLDPIM</sequence>
<dbReference type="Gene3D" id="1.25.40.10">
    <property type="entry name" value="Tetratricopeptide repeat domain"/>
    <property type="match status" value="1"/>
</dbReference>